<reference evidence="2" key="2">
    <citation type="submission" date="2025-08" db="UniProtKB">
        <authorList>
            <consortium name="Ensembl"/>
        </authorList>
    </citation>
    <scope>IDENTIFICATION</scope>
</reference>
<sequence length="135" mass="15271">RPFTISMAQHQHTAQTPLIDFNTGLFGCFEDGCWCCPCLACTVSGRFGENICLPLCDIITLVCFSACGIPLFVPPAGVTMTASMRNRYGIKLKERRILAVLFLLPFFCWYFHTLTSGSLSRVFAHFHVRFKRHVM</sequence>
<evidence type="ECO:0000313" key="3">
    <source>
        <dbReference type="Proteomes" id="UP000694680"/>
    </source>
</evidence>
<organism evidence="2 3">
    <name type="scientific">Gouania willdenowi</name>
    <name type="common">Blunt-snouted clingfish</name>
    <name type="synonym">Lepadogaster willdenowi</name>
    <dbReference type="NCBI Taxonomy" id="441366"/>
    <lineage>
        <taxon>Eukaryota</taxon>
        <taxon>Metazoa</taxon>
        <taxon>Chordata</taxon>
        <taxon>Craniata</taxon>
        <taxon>Vertebrata</taxon>
        <taxon>Euteleostomi</taxon>
        <taxon>Actinopterygii</taxon>
        <taxon>Neopterygii</taxon>
        <taxon>Teleostei</taxon>
        <taxon>Neoteleostei</taxon>
        <taxon>Acanthomorphata</taxon>
        <taxon>Ovalentaria</taxon>
        <taxon>Blenniimorphae</taxon>
        <taxon>Blenniiformes</taxon>
        <taxon>Gobiesocoidei</taxon>
        <taxon>Gobiesocidae</taxon>
        <taxon>Gobiesocinae</taxon>
        <taxon>Gouania</taxon>
    </lineage>
</organism>
<dbReference type="Proteomes" id="UP000694680">
    <property type="component" value="Chromosome 4"/>
</dbReference>
<reference evidence="2" key="3">
    <citation type="submission" date="2025-09" db="UniProtKB">
        <authorList>
            <consortium name="Ensembl"/>
        </authorList>
    </citation>
    <scope>IDENTIFICATION</scope>
</reference>
<keyword evidence="1" id="KW-0812">Transmembrane</keyword>
<reference evidence="2" key="1">
    <citation type="submission" date="2020-06" db="EMBL/GenBank/DDBJ databases">
        <authorList>
            <consortium name="Wellcome Sanger Institute Data Sharing"/>
        </authorList>
    </citation>
    <scope>NUCLEOTIDE SEQUENCE [LARGE SCALE GENOMIC DNA]</scope>
</reference>
<dbReference type="AlphaFoldDB" id="A0A8C5DIR6"/>
<feature type="transmembrane region" description="Helical" evidence="1">
    <location>
        <begin position="96"/>
        <end position="112"/>
    </location>
</feature>
<evidence type="ECO:0008006" key="4">
    <source>
        <dbReference type="Google" id="ProtNLM"/>
    </source>
</evidence>
<protein>
    <recommendedName>
        <fullName evidence="4">PLAC8 family protein</fullName>
    </recommendedName>
</protein>
<dbReference type="Ensembl" id="ENSGWIT00000008366.1">
    <property type="protein sequence ID" value="ENSGWIP00000007546.1"/>
    <property type="gene ID" value="ENSGWIG00000004418.1"/>
</dbReference>
<evidence type="ECO:0000313" key="2">
    <source>
        <dbReference type="Ensembl" id="ENSGWIP00000007546.1"/>
    </source>
</evidence>
<accession>A0A8C5DIR6</accession>
<name>A0A8C5DIR6_GOUWI</name>
<keyword evidence="1" id="KW-1133">Transmembrane helix</keyword>
<keyword evidence="1" id="KW-0472">Membrane</keyword>
<evidence type="ECO:0000256" key="1">
    <source>
        <dbReference type="SAM" id="Phobius"/>
    </source>
</evidence>
<proteinExistence type="predicted"/>
<feature type="transmembrane region" description="Helical" evidence="1">
    <location>
        <begin position="58"/>
        <end position="84"/>
    </location>
</feature>
<keyword evidence="3" id="KW-1185">Reference proteome</keyword>